<gene>
    <name evidence="2" type="ORF">SPIL2461_LOCUS21207</name>
</gene>
<name>A0A812XIE0_SYMPI</name>
<evidence type="ECO:0000256" key="1">
    <source>
        <dbReference type="SAM" id="MobiDB-lite"/>
    </source>
</evidence>
<dbReference type="AlphaFoldDB" id="A0A812XIE0"/>
<sequence length="113" mass="12414">MPKPEKDEHEGRAINAANDLARRLNPGFAGKFLEFTAAGTDVELKIRGWAKSYTGETRYAAAQAFINDADVQGAIRELGPSKRALKAMGHRQSLDSPCKRIRSDSTYNDSMDA</sequence>
<comment type="caution">
    <text evidence="2">The sequence shown here is derived from an EMBL/GenBank/DDBJ whole genome shotgun (WGS) entry which is preliminary data.</text>
</comment>
<reference evidence="2" key="1">
    <citation type="submission" date="2021-02" db="EMBL/GenBank/DDBJ databases">
        <authorList>
            <person name="Dougan E. K."/>
            <person name="Rhodes N."/>
            <person name="Thang M."/>
            <person name="Chan C."/>
        </authorList>
    </citation>
    <scope>NUCLEOTIDE SEQUENCE</scope>
</reference>
<dbReference type="Proteomes" id="UP000649617">
    <property type="component" value="Unassembled WGS sequence"/>
</dbReference>
<feature type="region of interest" description="Disordered" evidence="1">
    <location>
        <begin position="88"/>
        <end position="113"/>
    </location>
</feature>
<organism evidence="2 3">
    <name type="scientific">Symbiodinium pilosum</name>
    <name type="common">Dinoflagellate</name>
    <dbReference type="NCBI Taxonomy" id="2952"/>
    <lineage>
        <taxon>Eukaryota</taxon>
        <taxon>Sar</taxon>
        <taxon>Alveolata</taxon>
        <taxon>Dinophyceae</taxon>
        <taxon>Suessiales</taxon>
        <taxon>Symbiodiniaceae</taxon>
        <taxon>Symbiodinium</taxon>
    </lineage>
</organism>
<accession>A0A812XIE0</accession>
<proteinExistence type="predicted"/>
<protein>
    <submittedName>
        <fullName evidence="2">Uncharacterized protein</fullName>
    </submittedName>
</protein>
<keyword evidence="3" id="KW-1185">Reference proteome</keyword>
<dbReference type="EMBL" id="CAJNIZ010046048">
    <property type="protein sequence ID" value="CAE7737775.1"/>
    <property type="molecule type" value="Genomic_DNA"/>
</dbReference>
<feature type="compositionally biased region" description="Polar residues" evidence="1">
    <location>
        <begin position="104"/>
        <end position="113"/>
    </location>
</feature>
<evidence type="ECO:0000313" key="2">
    <source>
        <dbReference type="EMBL" id="CAE7737775.1"/>
    </source>
</evidence>
<evidence type="ECO:0000313" key="3">
    <source>
        <dbReference type="Proteomes" id="UP000649617"/>
    </source>
</evidence>